<keyword evidence="4" id="KW-0411">Iron-sulfur</keyword>
<keyword evidence="5" id="KW-1015">Disulfide bond</keyword>
<dbReference type="SUPFAM" id="SSF51971">
    <property type="entry name" value="Nucleotide-binding domain"/>
    <property type="match status" value="1"/>
</dbReference>
<gene>
    <name evidence="7" type="ORF">ERX29_01815</name>
</gene>
<dbReference type="AlphaFoldDB" id="A0A4R6BX33"/>
<keyword evidence="8" id="KW-1185">Reference proteome</keyword>
<keyword evidence="2" id="KW-0479">Metal-binding</keyword>
<evidence type="ECO:0000256" key="3">
    <source>
        <dbReference type="ARBA" id="ARBA00023004"/>
    </source>
</evidence>
<evidence type="ECO:0000256" key="1">
    <source>
        <dbReference type="ARBA" id="ARBA00022714"/>
    </source>
</evidence>
<evidence type="ECO:0000259" key="6">
    <source>
        <dbReference type="PROSITE" id="PS51296"/>
    </source>
</evidence>
<dbReference type="Pfam" id="PF01266">
    <property type="entry name" value="DAO"/>
    <property type="match status" value="1"/>
</dbReference>
<dbReference type="OrthoDB" id="9767869at2"/>
<proteinExistence type="predicted"/>
<feature type="domain" description="Rieske" evidence="6">
    <location>
        <begin position="440"/>
        <end position="499"/>
    </location>
</feature>
<dbReference type="GO" id="GO:0004497">
    <property type="term" value="F:monooxygenase activity"/>
    <property type="evidence" value="ECO:0007669"/>
    <property type="project" value="UniProtKB-ARBA"/>
</dbReference>
<dbReference type="PROSITE" id="PS51296">
    <property type="entry name" value="RIESKE"/>
    <property type="match status" value="1"/>
</dbReference>
<protein>
    <submittedName>
        <fullName evidence="7">FAD-dependent oxidoreductase</fullName>
    </submittedName>
</protein>
<dbReference type="PRINTS" id="PR00162">
    <property type="entry name" value="RIESKE"/>
</dbReference>
<dbReference type="InterPro" id="IPR036188">
    <property type="entry name" value="FAD/NAD-bd_sf"/>
</dbReference>
<dbReference type="Gene3D" id="2.102.10.10">
    <property type="entry name" value="Rieske [2Fe-2S] iron-sulphur domain"/>
    <property type="match status" value="1"/>
</dbReference>
<name>A0A4R6BX33_9STAP</name>
<sequence length="499" mass="55855">MNVKKENISYWTKSSQFNQFPQLTQDLQTDVLIIGGGIASILAAYQLAKAGREVTVLEGRHLSQGTTAGTTAKITAQHHLLYQNFIKQRSEEEARLYYEAQTDGINVIRNLADEYNIDCDMETLSSIQVTIGESEKKIRKEYEAYQKLGINGDLHEKDMGLPFETTMGLEMYDQAQFHPLKFLAGMVEVCVDLGVTFFEETMVKKIDGNTVETESGQEVSFNQLICATHYPIVNIKHNLLFHLEIERSYIVAVKDHTPIPYAMFQVADIPERSLRHYITEDGLGLLVGGENHVTGAKDDVEVGYERLAYDAKALFNVDHIEDKWSAQDMMTADKMPLIGRYSKNDDRIFVITGFNKFGMATAGVGSLVLRDLLMGQSNKYEELLKPSRIDTLSSQIKATAKKAFSAIKGQTKAVKDYRTDRDALHTDEAGIFLTDGKFEAVYKDDEGTEHAVSPFCTHMGCVLSFNNGEKTWDCACHGSRFDCDGKVLHGPASTDLTQQ</sequence>
<dbReference type="GO" id="GO:0016705">
    <property type="term" value="F:oxidoreductase activity, acting on paired donors, with incorporation or reduction of molecular oxygen"/>
    <property type="evidence" value="ECO:0007669"/>
    <property type="project" value="UniProtKB-ARBA"/>
</dbReference>
<accession>A0A4R6BX33</accession>
<dbReference type="Gene3D" id="3.30.9.10">
    <property type="entry name" value="D-Amino Acid Oxidase, subunit A, domain 2"/>
    <property type="match status" value="1"/>
</dbReference>
<evidence type="ECO:0000256" key="2">
    <source>
        <dbReference type="ARBA" id="ARBA00022723"/>
    </source>
</evidence>
<keyword evidence="3" id="KW-0408">Iron</keyword>
<dbReference type="InterPro" id="IPR005805">
    <property type="entry name" value="Rieske_Fe-S_prot_C"/>
</dbReference>
<organism evidence="7 8">
    <name type="scientific">Macrococcus lamae</name>
    <dbReference type="NCBI Taxonomy" id="198484"/>
    <lineage>
        <taxon>Bacteria</taxon>
        <taxon>Bacillati</taxon>
        <taxon>Bacillota</taxon>
        <taxon>Bacilli</taxon>
        <taxon>Bacillales</taxon>
        <taxon>Staphylococcaceae</taxon>
        <taxon>Macrococcus</taxon>
    </lineage>
</organism>
<evidence type="ECO:0000313" key="8">
    <source>
        <dbReference type="Proteomes" id="UP000294802"/>
    </source>
</evidence>
<keyword evidence="1" id="KW-0001">2Fe-2S</keyword>
<dbReference type="InterPro" id="IPR036922">
    <property type="entry name" value="Rieske_2Fe-2S_sf"/>
</dbReference>
<dbReference type="InterPro" id="IPR017941">
    <property type="entry name" value="Rieske_2Fe-2S"/>
</dbReference>
<dbReference type="PANTHER" id="PTHR13847:SF274">
    <property type="entry name" value="RIESKE 2FE-2S IRON-SULFUR PROTEIN YHFW-RELATED"/>
    <property type="match status" value="1"/>
</dbReference>
<dbReference type="Gene3D" id="3.50.50.60">
    <property type="entry name" value="FAD/NAD(P)-binding domain"/>
    <property type="match status" value="1"/>
</dbReference>
<dbReference type="EMBL" id="SCWB01000002">
    <property type="protein sequence ID" value="TDM12765.1"/>
    <property type="molecule type" value="Genomic_DNA"/>
</dbReference>
<dbReference type="GO" id="GO:0005737">
    <property type="term" value="C:cytoplasm"/>
    <property type="evidence" value="ECO:0007669"/>
    <property type="project" value="TreeGrafter"/>
</dbReference>
<evidence type="ECO:0000256" key="4">
    <source>
        <dbReference type="ARBA" id="ARBA00023014"/>
    </source>
</evidence>
<dbReference type="InterPro" id="IPR006076">
    <property type="entry name" value="FAD-dep_OxRdtase"/>
</dbReference>
<dbReference type="SUPFAM" id="SSF50022">
    <property type="entry name" value="ISP domain"/>
    <property type="match status" value="1"/>
</dbReference>
<dbReference type="GO" id="GO:0051537">
    <property type="term" value="F:2 iron, 2 sulfur cluster binding"/>
    <property type="evidence" value="ECO:0007669"/>
    <property type="project" value="UniProtKB-KW"/>
</dbReference>
<evidence type="ECO:0000313" key="7">
    <source>
        <dbReference type="EMBL" id="TDM12765.1"/>
    </source>
</evidence>
<dbReference type="GO" id="GO:0046872">
    <property type="term" value="F:metal ion binding"/>
    <property type="evidence" value="ECO:0007669"/>
    <property type="project" value="UniProtKB-KW"/>
</dbReference>
<dbReference type="GO" id="GO:0016020">
    <property type="term" value="C:membrane"/>
    <property type="evidence" value="ECO:0007669"/>
    <property type="project" value="InterPro"/>
</dbReference>
<dbReference type="Proteomes" id="UP000294802">
    <property type="component" value="Unassembled WGS sequence"/>
</dbReference>
<evidence type="ECO:0000256" key="5">
    <source>
        <dbReference type="ARBA" id="ARBA00023157"/>
    </source>
</evidence>
<comment type="caution">
    <text evidence="7">The sequence shown here is derived from an EMBL/GenBank/DDBJ whole genome shotgun (WGS) entry which is preliminary data.</text>
</comment>
<dbReference type="Pfam" id="PF00355">
    <property type="entry name" value="Rieske"/>
    <property type="match status" value="1"/>
</dbReference>
<reference evidence="7 8" key="1">
    <citation type="submission" date="2019-01" db="EMBL/GenBank/DDBJ databases">
        <title>Draft genome sequences of the type strains of six Macrococcus species.</title>
        <authorList>
            <person name="Mazhar S."/>
            <person name="Altermann E."/>
            <person name="Hill C."/>
            <person name="Mcauliffe O."/>
        </authorList>
    </citation>
    <scope>NUCLEOTIDE SEQUENCE [LARGE SCALE GENOMIC DNA]</scope>
    <source>
        <strain evidence="7 8">CCM4815</strain>
    </source>
</reference>
<dbReference type="PANTHER" id="PTHR13847">
    <property type="entry name" value="SARCOSINE DEHYDROGENASE-RELATED"/>
    <property type="match status" value="1"/>
</dbReference>